<organism evidence="1">
    <name type="scientific">Arundo donax</name>
    <name type="common">Giant reed</name>
    <name type="synonym">Donax arundinaceus</name>
    <dbReference type="NCBI Taxonomy" id="35708"/>
    <lineage>
        <taxon>Eukaryota</taxon>
        <taxon>Viridiplantae</taxon>
        <taxon>Streptophyta</taxon>
        <taxon>Embryophyta</taxon>
        <taxon>Tracheophyta</taxon>
        <taxon>Spermatophyta</taxon>
        <taxon>Magnoliopsida</taxon>
        <taxon>Liliopsida</taxon>
        <taxon>Poales</taxon>
        <taxon>Poaceae</taxon>
        <taxon>PACMAD clade</taxon>
        <taxon>Arundinoideae</taxon>
        <taxon>Arundineae</taxon>
        <taxon>Arundo</taxon>
    </lineage>
</organism>
<reference evidence="1" key="1">
    <citation type="submission" date="2014-09" db="EMBL/GenBank/DDBJ databases">
        <authorList>
            <person name="Magalhaes I.L.F."/>
            <person name="Oliveira U."/>
            <person name="Santos F.R."/>
            <person name="Vidigal T.H.D.A."/>
            <person name="Brescovit A.D."/>
            <person name="Santos A.J."/>
        </authorList>
    </citation>
    <scope>NUCLEOTIDE SEQUENCE</scope>
    <source>
        <tissue evidence="1">Shoot tissue taken approximately 20 cm above the soil surface</tissue>
    </source>
</reference>
<proteinExistence type="predicted"/>
<evidence type="ECO:0000313" key="1">
    <source>
        <dbReference type="EMBL" id="JAD82106.1"/>
    </source>
</evidence>
<sequence>MTQNKEKIKQGREDGMIVDDVFEEVQLKHTATRPYSQ</sequence>
<dbReference type="EMBL" id="GBRH01215789">
    <property type="protein sequence ID" value="JAD82106.1"/>
    <property type="molecule type" value="Transcribed_RNA"/>
</dbReference>
<reference evidence="1" key="2">
    <citation type="journal article" date="2015" name="Data Brief">
        <title>Shoot transcriptome of the giant reed, Arundo donax.</title>
        <authorList>
            <person name="Barrero R.A."/>
            <person name="Guerrero F.D."/>
            <person name="Moolhuijzen P."/>
            <person name="Goolsby J.A."/>
            <person name="Tidwell J."/>
            <person name="Bellgard S.E."/>
            <person name="Bellgard M.I."/>
        </authorList>
    </citation>
    <scope>NUCLEOTIDE SEQUENCE</scope>
    <source>
        <tissue evidence="1">Shoot tissue taken approximately 20 cm above the soil surface</tissue>
    </source>
</reference>
<protein>
    <submittedName>
        <fullName evidence="1">Uncharacterized protein</fullName>
    </submittedName>
</protein>
<dbReference type="AlphaFoldDB" id="A0A0A9D2W2"/>
<accession>A0A0A9D2W2</accession>
<name>A0A0A9D2W2_ARUDO</name>